<dbReference type="InterPro" id="IPR008630">
    <property type="entry name" value="Glyco_trans_34"/>
</dbReference>
<reference evidence="1 2" key="1">
    <citation type="submission" date="2024-02" db="EMBL/GenBank/DDBJ databases">
        <authorList>
            <person name="Chen Y."/>
            <person name="Shah S."/>
            <person name="Dougan E. K."/>
            <person name="Thang M."/>
            <person name="Chan C."/>
        </authorList>
    </citation>
    <scope>NUCLEOTIDE SEQUENCE [LARGE SCALE GENOMIC DNA]</scope>
</reference>
<dbReference type="SUPFAM" id="SSF53448">
    <property type="entry name" value="Nucleotide-diphospho-sugar transferases"/>
    <property type="match status" value="1"/>
</dbReference>
<dbReference type="InterPro" id="IPR029044">
    <property type="entry name" value="Nucleotide-diphossugar_trans"/>
</dbReference>
<dbReference type="Gene3D" id="3.90.550.10">
    <property type="entry name" value="Spore Coat Polysaccharide Biosynthesis Protein SpsA, Chain A"/>
    <property type="match status" value="1"/>
</dbReference>
<dbReference type="PANTHER" id="PTHR31306:SF4">
    <property type="entry name" value="ALPHA-1,2-GALACTOSYLTRANSFERASE"/>
    <property type="match status" value="1"/>
</dbReference>
<protein>
    <submittedName>
        <fullName evidence="1">Uncharacterized protein</fullName>
    </submittedName>
</protein>
<dbReference type="Proteomes" id="UP001642464">
    <property type="component" value="Unassembled WGS sequence"/>
</dbReference>
<evidence type="ECO:0000313" key="2">
    <source>
        <dbReference type="Proteomes" id="UP001642464"/>
    </source>
</evidence>
<sequence>MAAQMIWQLFFLRLPLMTRAARIGIVTMHSPEIMSYANTTSLVNQEYAERHGYGFHILNHTVDTTRVPHWSKIHALLIHLADYDFAFWIDADAMFYDHSRRIEDVLQVQDPTVELWSQDIWPDYPTLHRKEKMDGATFLIRNSEWARRFLLEMYFYPPCIQFLNWTEQYCLTLAYNANLLNVREKTLILPTPTLNHHRIPALGLQRQLFIWHLAGRSTKQRASHMKLVYEDYGSKFQEIKYQSFWNFYKLFEDDNFGDLASLQLCVFGLGERHQSMIEAMLFHFPYHTGFVVTRSGSPGLWTQMRQSEAIGDKFGSRMASLDLWEYRAGRTREGEDMVTGFFCDLMVLGVESWRHLSEGALTLPSFARAGLEGYQGPRGQGFGYSGLKDVYMVILHDSCEGTPSNLKLDSDDENGRAMEAACHLVSDFEILVDEVYAGAQDEDAPERNAIFVLDKPGGDEKVPWDSVSPERWGSKRLGQVTLARLPRYAFPKTQWAQT</sequence>
<name>A0ABP0IKX3_9DINO</name>
<dbReference type="PANTHER" id="PTHR31306">
    <property type="entry name" value="ALPHA-1,6-MANNOSYLTRANSFERASE MNN11-RELATED"/>
    <property type="match status" value="1"/>
</dbReference>
<dbReference type="EMBL" id="CAXAMM010004335">
    <property type="protein sequence ID" value="CAK9003227.1"/>
    <property type="molecule type" value="Genomic_DNA"/>
</dbReference>
<dbReference type="Pfam" id="PF05637">
    <property type="entry name" value="Glyco_transf_34"/>
    <property type="match status" value="1"/>
</dbReference>
<accession>A0ABP0IKX3</accession>
<organism evidence="1 2">
    <name type="scientific">Durusdinium trenchii</name>
    <dbReference type="NCBI Taxonomy" id="1381693"/>
    <lineage>
        <taxon>Eukaryota</taxon>
        <taxon>Sar</taxon>
        <taxon>Alveolata</taxon>
        <taxon>Dinophyceae</taxon>
        <taxon>Suessiales</taxon>
        <taxon>Symbiodiniaceae</taxon>
        <taxon>Durusdinium</taxon>
    </lineage>
</organism>
<comment type="caution">
    <text evidence="1">The sequence shown here is derived from an EMBL/GenBank/DDBJ whole genome shotgun (WGS) entry which is preliminary data.</text>
</comment>
<keyword evidence="2" id="KW-1185">Reference proteome</keyword>
<evidence type="ECO:0000313" key="1">
    <source>
        <dbReference type="EMBL" id="CAK9003227.1"/>
    </source>
</evidence>
<proteinExistence type="predicted"/>
<gene>
    <name evidence="1" type="ORF">SCF082_LOCUS7646</name>
</gene>